<evidence type="ECO:0000256" key="8">
    <source>
        <dbReference type="ARBA" id="ARBA00022837"/>
    </source>
</evidence>
<dbReference type="SUPFAM" id="SSF48403">
    <property type="entry name" value="Ankyrin repeat"/>
    <property type="match status" value="1"/>
</dbReference>
<dbReference type="InterPro" id="IPR002110">
    <property type="entry name" value="Ankyrin_rpt"/>
</dbReference>
<keyword evidence="11" id="KW-0406">Ion transport</keyword>
<evidence type="ECO:0000256" key="13">
    <source>
        <dbReference type="ARBA" id="ARBA00023303"/>
    </source>
</evidence>
<evidence type="ECO:0000256" key="5">
    <source>
        <dbReference type="ARBA" id="ARBA00022673"/>
    </source>
</evidence>
<feature type="compositionally biased region" description="Acidic residues" evidence="16">
    <location>
        <begin position="532"/>
        <end position="542"/>
    </location>
</feature>
<protein>
    <recommendedName>
        <fullName evidence="18">Ion transport domain-containing protein</fullName>
    </recommendedName>
</protein>
<feature type="repeat" description="ANK" evidence="15">
    <location>
        <begin position="7"/>
        <end position="34"/>
    </location>
</feature>
<dbReference type="PROSITE" id="PS50088">
    <property type="entry name" value="ANK_REPEAT"/>
    <property type="match status" value="2"/>
</dbReference>
<dbReference type="Pfam" id="PF00520">
    <property type="entry name" value="Ion_trans"/>
    <property type="match status" value="1"/>
</dbReference>
<dbReference type="OrthoDB" id="533508at2759"/>
<dbReference type="AlphaFoldDB" id="A0A8J6EF80"/>
<dbReference type="SMART" id="SM00248">
    <property type="entry name" value="ANK"/>
    <property type="match status" value="4"/>
</dbReference>
<keyword evidence="8" id="KW-0106">Calcium</keyword>
<evidence type="ECO:0000256" key="1">
    <source>
        <dbReference type="ARBA" id="ARBA00004651"/>
    </source>
</evidence>
<evidence type="ECO:0000256" key="4">
    <source>
        <dbReference type="ARBA" id="ARBA00022568"/>
    </source>
</evidence>
<feature type="domain" description="Ion transport" evidence="18">
    <location>
        <begin position="241"/>
        <end position="477"/>
    </location>
</feature>
<evidence type="ECO:0000256" key="16">
    <source>
        <dbReference type="SAM" id="MobiDB-lite"/>
    </source>
</evidence>
<keyword evidence="3" id="KW-1003">Cell membrane</keyword>
<keyword evidence="6 17" id="KW-0812">Transmembrane</keyword>
<accession>A0A8J6EF80</accession>
<dbReference type="Pfam" id="PF12796">
    <property type="entry name" value="Ank_2"/>
    <property type="match status" value="1"/>
</dbReference>
<gene>
    <name evidence="19" type="ORF">GDO78_013874</name>
</gene>
<dbReference type="PANTHER" id="PTHR10582:SF40">
    <property type="entry name" value="TRANSIENT RECEPTOR POTENTIAL CATION CHANNEL SUBFAMILY V MEMBER 6 ISOFORM X1"/>
    <property type="match status" value="1"/>
</dbReference>
<dbReference type="PROSITE" id="PS50297">
    <property type="entry name" value="ANK_REP_REGION"/>
    <property type="match status" value="2"/>
</dbReference>
<feature type="repeat" description="ANK" evidence="15">
    <location>
        <begin position="54"/>
        <end position="86"/>
    </location>
</feature>
<evidence type="ECO:0000256" key="6">
    <source>
        <dbReference type="ARBA" id="ARBA00022692"/>
    </source>
</evidence>
<dbReference type="InterPro" id="IPR036770">
    <property type="entry name" value="Ankyrin_rpt-contain_sf"/>
</dbReference>
<evidence type="ECO:0000256" key="17">
    <source>
        <dbReference type="SAM" id="Phobius"/>
    </source>
</evidence>
<proteinExistence type="predicted"/>
<sequence>MTSNLYYGQTALHIAAVNQNINLVVALINRGADVCSPRAIGTFFAANAKNLFYFGEHILTFAACVGDIEIVKILLDHGADLQAKDSWGNTVLHILVLQPNRSLSCQIFDFLISQDCGETLTDIPNAQGLSPLKLAAIEGNVVMFQHLLQKKRKIQWTFGTVNNTMYDISEFDSYKGQQSMLELIASSNKSQAYQILNISPVKELLQKKWHSEGRPFTWQLAFVYFLYMICVSLCCANRPLKNREDNITNPRDMTLLVQKPLKEAYLTYDDHLRLAGEVISVIGAVILLLSELSHIYRHGLKHFIDHTFWRDPFNIIRISCSCLILVIFALRLTDSKGEVVPMCGALVLGWCYAMYYARAFQMLGPFTIIIRKMAASDLLKFCWLMAIVVCGYSLALYVAFQTVDPQAFGSFYPFMMTVISTYCLFLNVLNGPANYTIDAPQMYSPIYGSFCVIAFLLMFNLLIAMMGDTQAAMAKRKEELWKAEISGATVKMGHRFPKCLKFFSKSREHDLEEKQYISVEEWKSHHTPEVNESSDNESDEDIPTLKSQK</sequence>
<dbReference type="GO" id="GO:0005262">
    <property type="term" value="F:calcium channel activity"/>
    <property type="evidence" value="ECO:0007669"/>
    <property type="project" value="UniProtKB-KW"/>
</dbReference>
<dbReference type="PRINTS" id="PR01415">
    <property type="entry name" value="ANKYRIN"/>
</dbReference>
<keyword evidence="2" id="KW-0813">Transport</keyword>
<feature type="transmembrane region" description="Helical" evidence="17">
    <location>
        <begin position="339"/>
        <end position="358"/>
    </location>
</feature>
<dbReference type="PANTHER" id="PTHR10582">
    <property type="entry name" value="TRANSIENT RECEPTOR POTENTIAL ION CHANNEL PROTEIN"/>
    <property type="match status" value="1"/>
</dbReference>
<keyword evidence="12 17" id="KW-0472">Membrane</keyword>
<keyword evidence="20" id="KW-1185">Reference proteome</keyword>
<comment type="catalytic activity">
    <reaction evidence="14">
        <text>Ca(2+)(in) = Ca(2+)(out)</text>
        <dbReference type="Rhea" id="RHEA:29671"/>
        <dbReference type="ChEBI" id="CHEBI:29108"/>
    </reaction>
</comment>
<name>A0A8J6EF80_ELECQ</name>
<feature type="transmembrane region" description="Helical" evidence="17">
    <location>
        <begin position="274"/>
        <end position="295"/>
    </location>
</feature>
<keyword evidence="13" id="KW-0407">Ion channel</keyword>
<evidence type="ECO:0000256" key="10">
    <source>
        <dbReference type="ARBA" id="ARBA00023043"/>
    </source>
</evidence>
<evidence type="ECO:0000256" key="15">
    <source>
        <dbReference type="PROSITE-ProRule" id="PRU00023"/>
    </source>
</evidence>
<evidence type="ECO:0000256" key="12">
    <source>
        <dbReference type="ARBA" id="ARBA00023136"/>
    </source>
</evidence>
<comment type="caution">
    <text evidence="19">The sequence shown here is derived from an EMBL/GenBank/DDBJ whole genome shotgun (WGS) entry which is preliminary data.</text>
</comment>
<feature type="transmembrane region" description="Helical" evidence="17">
    <location>
        <begin position="445"/>
        <end position="467"/>
    </location>
</feature>
<feature type="transmembrane region" description="Helical" evidence="17">
    <location>
        <begin position="216"/>
        <end position="236"/>
    </location>
</feature>
<dbReference type="GO" id="GO:0098703">
    <property type="term" value="P:calcium ion import across plasma membrane"/>
    <property type="evidence" value="ECO:0007669"/>
    <property type="project" value="TreeGrafter"/>
</dbReference>
<comment type="subcellular location">
    <subcellularLocation>
        <location evidence="1">Cell membrane</location>
        <topology evidence="1">Multi-pass membrane protein</topology>
    </subcellularLocation>
</comment>
<keyword evidence="9 17" id="KW-1133">Transmembrane helix</keyword>
<dbReference type="EMBL" id="WNTK01001078">
    <property type="protein sequence ID" value="KAG9468024.1"/>
    <property type="molecule type" value="Genomic_DNA"/>
</dbReference>
<evidence type="ECO:0000313" key="20">
    <source>
        <dbReference type="Proteomes" id="UP000770717"/>
    </source>
</evidence>
<keyword evidence="5" id="KW-0107">Calcium channel</keyword>
<feature type="transmembrane region" description="Helical" evidence="17">
    <location>
        <begin position="411"/>
        <end position="433"/>
    </location>
</feature>
<dbReference type="GO" id="GO:0005886">
    <property type="term" value="C:plasma membrane"/>
    <property type="evidence" value="ECO:0007669"/>
    <property type="project" value="UniProtKB-SubCell"/>
</dbReference>
<evidence type="ECO:0000256" key="2">
    <source>
        <dbReference type="ARBA" id="ARBA00022448"/>
    </source>
</evidence>
<evidence type="ECO:0000313" key="19">
    <source>
        <dbReference type="EMBL" id="KAG9468024.1"/>
    </source>
</evidence>
<feature type="transmembrane region" description="Helical" evidence="17">
    <location>
        <begin position="378"/>
        <end position="399"/>
    </location>
</feature>
<evidence type="ECO:0000256" key="9">
    <source>
        <dbReference type="ARBA" id="ARBA00022989"/>
    </source>
</evidence>
<dbReference type="Pfam" id="PF00023">
    <property type="entry name" value="Ank"/>
    <property type="match status" value="1"/>
</dbReference>
<keyword evidence="7" id="KW-0677">Repeat</keyword>
<keyword evidence="10 15" id="KW-0040">ANK repeat</keyword>
<feature type="transmembrane region" description="Helical" evidence="17">
    <location>
        <begin position="315"/>
        <end position="332"/>
    </location>
</feature>
<dbReference type="InterPro" id="IPR024862">
    <property type="entry name" value="TRPV"/>
</dbReference>
<organism evidence="19 20">
    <name type="scientific">Eleutherodactylus coqui</name>
    <name type="common">Puerto Rican coqui</name>
    <dbReference type="NCBI Taxonomy" id="57060"/>
    <lineage>
        <taxon>Eukaryota</taxon>
        <taxon>Metazoa</taxon>
        <taxon>Chordata</taxon>
        <taxon>Craniata</taxon>
        <taxon>Vertebrata</taxon>
        <taxon>Euteleostomi</taxon>
        <taxon>Amphibia</taxon>
        <taxon>Batrachia</taxon>
        <taxon>Anura</taxon>
        <taxon>Neobatrachia</taxon>
        <taxon>Hyloidea</taxon>
        <taxon>Eleutherodactylidae</taxon>
        <taxon>Eleutherodactylinae</taxon>
        <taxon>Eleutherodactylus</taxon>
        <taxon>Eleutherodactylus</taxon>
    </lineage>
</organism>
<dbReference type="InterPro" id="IPR005821">
    <property type="entry name" value="Ion_trans_dom"/>
</dbReference>
<dbReference type="Proteomes" id="UP000770717">
    <property type="component" value="Unassembled WGS sequence"/>
</dbReference>
<evidence type="ECO:0000256" key="7">
    <source>
        <dbReference type="ARBA" id="ARBA00022737"/>
    </source>
</evidence>
<dbReference type="Gene3D" id="1.25.40.20">
    <property type="entry name" value="Ankyrin repeat-containing domain"/>
    <property type="match status" value="1"/>
</dbReference>
<evidence type="ECO:0000256" key="11">
    <source>
        <dbReference type="ARBA" id="ARBA00023065"/>
    </source>
</evidence>
<evidence type="ECO:0000256" key="14">
    <source>
        <dbReference type="ARBA" id="ARBA00036634"/>
    </source>
</evidence>
<feature type="region of interest" description="Disordered" evidence="16">
    <location>
        <begin position="522"/>
        <end position="549"/>
    </location>
</feature>
<reference evidence="19" key="1">
    <citation type="thesis" date="2020" institute="ProQuest LLC" country="789 East Eisenhower Parkway, Ann Arbor, MI, USA">
        <title>Comparative Genomics and Chromosome Evolution.</title>
        <authorList>
            <person name="Mudd A.B."/>
        </authorList>
    </citation>
    <scope>NUCLEOTIDE SEQUENCE</scope>
    <source>
        <strain evidence="19">HN-11 Male</strain>
        <tissue evidence="19">Kidney and liver</tissue>
    </source>
</reference>
<keyword evidence="4" id="KW-0109">Calcium transport</keyword>
<evidence type="ECO:0000259" key="18">
    <source>
        <dbReference type="Pfam" id="PF00520"/>
    </source>
</evidence>
<evidence type="ECO:0000256" key="3">
    <source>
        <dbReference type="ARBA" id="ARBA00022475"/>
    </source>
</evidence>